<name>A0A4R6VQ42_9HYPH</name>
<dbReference type="InterPro" id="IPR051313">
    <property type="entry name" value="Bact_iron-sidero_bind"/>
</dbReference>
<dbReference type="AlphaFoldDB" id="A0A4R6VQ42"/>
<evidence type="ECO:0000259" key="7">
    <source>
        <dbReference type="PROSITE" id="PS50983"/>
    </source>
</evidence>
<dbReference type="InterPro" id="IPR002491">
    <property type="entry name" value="ABC_transptr_periplasmic_BD"/>
</dbReference>
<evidence type="ECO:0000256" key="3">
    <source>
        <dbReference type="ARBA" id="ARBA00022448"/>
    </source>
</evidence>
<evidence type="ECO:0000256" key="6">
    <source>
        <dbReference type="SAM" id="SignalP"/>
    </source>
</evidence>
<feature type="domain" description="Fe/B12 periplasmic-binding" evidence="7">
    <location>
        <begin position="42"/>
        <end position="310"/>
    </location>
</feature>
<dbReference type="Proteomes" id="UP000295391">
    <property type="component" value="Unassembled WGS sequence"/>
</dbReference>
<dbReference type="PANTHER" id="PTHR30532">
    <property type="entry name" value="IRON III DICITRATE-BINDING PERIPLASMIC PROTEIN"/>
    <property type="match status" value="1"/>
</dbReference>
<organism evidence="8 9">
    <name type="scientific">Maritalea mobilis</name>
    <dbReference type="NCBI Taxonomy" id="483324"/>
    <lineage>
        <taxon>Bacteria</taxon>
        <taxon>Pseudomonadati</taxon>
        <taxon>Pseudomonadota</taxon>
        <taxon>Alphaproteobacteria</taxon>
        <taxon>Hyphomicrobiales</taxon>
        <taxon>Devosiaceae</taxon>
        <taxon>Maritalea</taxon>
    </lineage>
</organism>
<sequence>MNKNIAILGAFLALVVPTFAQTYPLTIDHKFGTTVLEAQPEQIATVDYAGHDNILALGEQPLTTRLWFGNYPNAVWPWAQDLLSVEPEVLSGQLNFEQIAKTNPDVIMAIRSGISAEEYKKLSEIAPVVAVPPGYGDYELQWHEQAQLAGRVLGKEDEALAKIDEIRAKIKSVSASHPEWDGKTFAMATYWNGSVGVYSAYDSSVKFIEGLGLTVAPSVQNISKKGEFYITISEEELPILDADVLFWFTTPESEEQIKNLPLRPTLKAAQEGREIMMSTNSITNGALSHGSLISLDAAIDALVPQIEAAIDGDPATIVVSK</sequence>
<reference evidence="8 9" key="1">
    <citation type="submission" date="2019-03" db="EMBL/GenBank/DDBJ databases">
        <title>Genomic Encyclopedia of Type Strains, Phase III (KMG-III): the genomes of soil and plant-associated and newly described type strains.</title>
        <authorList>
            <person name="Whitman W."/>
        </authorList>
    </citation>
    <scope>NUCLEOTIDE SEQUENCE [LARGE SCALE GENOMIC DNA]</scope>
    <source>
        <strain evidence="8 9">CGMCC 1.7002</strain>
    </source>
</reference>
<evidence type="ECO:0000313" key="9">
    <source>
        <dbReference type="Proteomes" id="UP000295391"/>
    </source>
</evidence>
<evidence type="ECO:0000256" key="5">
    <source>
        <dbReference type="ARBA" id="ARBA00022729"/>
    </source>
</evidence>
<dbReference type="GO" id="GO:0030288">
    <property type="term" value="C:outer membrane-bounded periplasmic space"/>
    <property type="evidence" value="ECO:0007669"/>
    <property type="project" value="TreeGrafter"/>
</dbReference>
<evidence type="ECO:0000256" key="1">
    <source>
        <dbReference type="ARBA" id="ARBA00004196"/>
    </source>
</evidence>
<dbReference type="OrthoDB" id="1846031at2"/>
<dbReference type="PROSITE" id="PS50983">
    <property type="entry name" value="FE_B12_PBP"/>
    <property type="match status" value="1"/>
</dbReference>
<gene>
    <name evidence="8" type="ORF">ATL17_0084</name>
</gene>
<protein>
    <submittedName>
        <fullName evidence="8">Iron complex transport system substrate-binding protein</fullName>
    </submittedName>
</protein>
<feature type="signal peptide" evidence="6">
    <location>
        <begin position="1"/>
        <end position="20"/>
    </location>
</feature>
<comment type="subcellular location">
    <subcellularLocation>
        <location evidence="1">Cell envelope</location>
    </subcellularLocation>
</comment>
<keyword evidence="4" id="KW-0410">Iron transport</keyword>
<keyword evidence="3" id="KW-0813">Transport</keyword>
<dbReference type="RefSeq" id="WP_133570816.1">
    <property type="nucleotide sequence ID" value="NZ_SNYR01000001.1"/>
</dbReference>
<keyword evidence="4" id="KW-0408">Iron</keyword>
<comment type="caution">
    <text evidence="8">The sequence shown here is derived from an EMBL/GenBank/DDBJ whole genome shotgun (WGS) entry which is preliminary data.</text>
</comment>
<evidence type="ECO:0000313" key="8">
    <source>
        <dbReference type="EMBL" id="TDQ66099.1"/>
    </source>
</evidence>
<evidence type="ECO:0000256" key="2">
    <source>
        <dbReference type="ARBA" id="ARBA00008814"/>
    </source>
</evidence>
<feature type="chain" id="PRO_5020640451" evidence="6">
    <location>
        <begin position="21"/>
        <end position="321"/>
    </location>
</feature>
<keyword evidence="4" id="KW-0406">Ion transport</keyword>
<evidence type="ECO:0000256" key="4">
    <source>
        <dbReference type="ARBA" id="ARBA00022496"/>
    </source>
</evidence>
<dbReference type="EMBL" id="SNYR01000001">
    <property type="protein sequence ID" value="TDQ66099.1"/>
    <property type="molecule type" value="Genomic_DNA"/>
</dbReference>
<dbReference type="Gene3D" id="3.40.50.1980">
    <property type="entry name" value="Nitrogenase molybdenum iron protein domain"/>
    <property type="match status" value="2"/>
</dbReference>
<comment type="similarity">
    <text evidence="2">Belongs to the bacterial solute-binding protein 8 family.</text>
</comment>
<accession>A0A4R6VQ42</accession>
<keyword evidence="5 6" id="KW-0732">Signal</keyword>
<dbReference type="PANTHER" id="PTHR30532:SF24">
    <property type="entry name" value="FERRIC ENTEROBACTIN-BINDING PERIPLASMIC PROTEIN FEPB"/>
    <property type="match status" value="1"/>
</dbReference>
<dbReference type="Pfam" id="PF01497">
    <property type="entry name" value="Peripla_BP_2"/>
    <property type="match status" value="1"/>
</dbReference>
<keyword evidence="9" id="KW-1185">Reference proteome</keyword>
<proteinExistence type="inferred from homology"/>
<dbReference type="GO" id="GO:1901678">
    <property type="term" value="P:iron coordination entity transport"/>
    <property type="evidence" value="ECO:0007669"/>
    <property type="project" value="UniProtKB-ARBA"/>
</dbReference>
<dbReference type="SUPFAM" id="SSF53807">
    <property type="entry name" value="Helical backbone' metal receptor"/>
    <property type="match status" value="1"/>
</dbReference>